<sequence>MFCNTGRTRDGISSRISKAFMFSIIITPNNYFVAGRDGSWSGVAIQYRL</sequence>
<evidence type="ECO:0000313" key="2">
    <source>
        <dbReference type="Proteomes" id="UP000445144"/>
    </source>
</evidence>
<evidence type="ECO:0000313" key="1">
    <source>
        <dbReference type="EMBL" id="CAA7193822.1"/>
    </source>
</evidence>
<name>A0A6N4X6B2_9FLAO</name>
<reference evidence="1 2" key="1">
    <citation type="submission" date="2020-01" db="EMBL/GenBank/DDBJ databases">
        <authorList>
            <person name="Rodrigo-Torres L."/>
            <person name="Arahal R. D."/>
            <person name="Lucena T."/>
        </authorList>
    </citation>
    <scope>NUCLEOTIDE SEQUENCE [LARGE SCALE GENOMIC DNA]</scope>
    <source>
        <strain evidence="1 2">CECT 9293</strain>
    </source>
</reference>
<organism evidence="1 2">
    <name type="scientific">Chryseobacterium potabilaquae</name>
    <dbReference type="NCBI Taxonomy" id="2675057"/>
    <lineage>
        <taxon>Bacteria</taxon>
        <taxon>Pseudomonadati</taxon>
        <taxon>Bacteroidota</taxon>
        <taxon>Flavobacteriia</taxon>
        <taxon>Flavobacteriales</taxon>
        <taxon>Weeksellaceae</taxon>
        <taxon>Chryseobacterium group</taxon>
        <taxon>Chryseobacterium</taxon>
    </lineage>
</organism>
<gene>
    <name evidence="1" type="ORF">CHRY9293_00233</name>
</gene>
<dbReference type="EMBL" id="CACVBR010000001">
    <property type="protein sequence ID" value="CAA7193822.1"/>
    <property type="molecule type" value="Genomic_DNA"/>
</dbReference>
<proteinExistence type="predicted"/>
<protein>
    <submittedName>
        <fullName evidence="1">Uncharacterized protein</fullName>
    </submittedName>
</protein>
<dbReference type="RefSeq" id="WP_162031220.1">
    <property type="nucleotide sequence ID" value="NZ_CACVBR010000001.1"/>
</dbReference>
<dbReference type="AlphaFoldDB" id="A0A6N4X6B2"/>
<keyword evidence="2" id="KW-1185">Reference proteome</keyword>
<dbReference type="Proteomes" id="UP000445144">
    <property type="component" value="Unassembled WGS sequence"/>
</dbReference>
<accession>A0A6N4X6B2</accession>